<feature type="compositionally biased region" description="Basic residues" evidence="1">
    <location>
        <begin position="115"/>
        <end position="124"/>
    </location>
</feature>
<evidence type="ECO:0000259" key="2">
    <source>
        <dbReference type="Pfam" id="PF03372"/>
    </source>
</evidence>
<feature type="compositionally biased region" description="Basic and acidic residues" evidence="1">
    <location>
        <begin position="125"/>
        <end position="135"/>
    </location>
</feature>
<sequence>MTKVIGVISSFLLHKPKYLLSPVTRKCTSYAHLCARGSSLTGPEADSIYSSIYDNFNTLLLRKRVPCSPFNSSLINNFTSQQNKRFSSLALSSSMSRKKRKRESKDTSQNTSHDKRGKIKKNRSHKSEKSVKTDNDWYLVNKKKSKKKKKNSKRNSSPHFPVYSFEAKKRKLNSGGEMSNDKSVDEAHNLLDEAFDGSCQIDSHMGSGSSRNIKVNEANFSKKLNDLLLKDAGEINSHLENYSRNRAFEESVNEHPKDDVRDDAGCQGSWKEYKANLVRDALKTYRKEEWVSGSHGSQQESWQSMGIKYKFKVLSYNVLSQELLVANPRLYRNHNPAHLNWSYRAPGLMDEFKAIDADIICLQEVEFGHRPFFDGLDKLGYKGIHKARTGDKHDGCAIYFKTAKFTLIDYTTVEFEQPEASLLDRCNVGIVVKLHPVGWKDFPLVVSTTHLLYNPRRHDIKLAQMQVLLTEIERFAYNSKFADFTYHPIILTGDFNLQPYTSVYQLLLSGSLRYDILDRKSLRLDGPSHFHLGKSLLPSRLGITDSCQHLKIVKVRELEDVNGFVGSTKVQERLIGIQNSDRNSHVSGIEVPEEDKYRFGSGVLSHGFNFKSVYNHEDSESGEPEATTHHDHWVTVDYMLYTPLENMTNHHHQLELVNRMRLPTVSQCENFIRRIPNEACHSDHLPLVATFHLRVRKTDRDYDDRNTSRKH</sequence>
<dbReference type="SMR" id="A0A482XV67"/>
<gene>
    <name evidence="3" type="ORF">LSTR_LSTR008404</name>
</gene>
<dbReference type="EMBL" id="QKKF02000377">
    <property type="protein sequence ID" value="RZF49118.1"/>
    <property type="molecule type" value="Genomic_DNA"/>
</dbReference>
<dbReference type="InterPro" id="IPR050410">
    <property type="entry name" value="CCR4/nocturin_mRNA_transcr"/>
</dbReference>
<dbReference type="AlphaFoldDB" id="A0A482XV67"/>
<evidence type="ECO:0000313" key="3">
    <source>
        <dbReference type="EMBL" id="RZF49118.1"/>
    </source>
</evidence>
<dbReference type="PANTHER" id="PTHR12121">
    <property type="entry name" value="CARBON CATABOLITE REPRESSOR PROTEIN 4"/>
    <property type="match status" value="1"/>
</dbReference>
<dbReference type="InterPro" id="IPR036691">
    <property type="entry name" value="Endo/exonu/phosph_ase_sf"/>
</dbReference>
<proteinExistence type="predicted"/>
<dbReference type="GO" id="GO:0000175">
    <property type="term" value="F:3'-5'-RNA exonuclease activity"/>
    <property type="evidence" value="ECO:0007669"/>
    <property type="project" value="TreeGrafter"/>
</dbReference>
<feature type="compositionally biased region" description="Low complexity" evidence="1">
    <location>
        <begin position="86"/>
        <end position="95"/>
    </location>
</feature>
<keyword evidence="4" id="KW-1185">Reference proteome</keyword>
<dbReference type="Proteomes" id="UP000291343">
    <property type="component" value="Unassembled WGS sequence"/>
</dbReference>
<dbReference type="InterPro" id="IPR005135">
    <property type="entry name" value="Endo/exonuclease/phosphatase"/>
</dbReference>
<organism evidence="3 4">
    <name type="scientific">Laodelphax striatellus</name>
    <name type="common">Small brown planthopper</name>
    <name type="synonym">Delphax striatella</name>
    <dbReference type="NCBI Taxonomy" id="195883"/>
    <lineage>
        <taxon>Eukaryota</taxon>
        <taxon>Metazoa</taxon>
        <taxon>Ecdysozoa</taxon>
        <taxon>Arthropoda</taxon>
        <taxon>Hexapoda</taxon>
        <taxon>Insecta</taxon>
        <taxon>Pterygota</taxon>
        <taxon>Neoptera</taxon>
        <taxon>Paraneoptera</taxon>
        <taxon>Hemiptera</taxon>
        <taxon>Auchenorrhyncha</taxon>
        <taxon>Fulgoroidea</taxon>
        <taxon>Delphacidae</taxon>
        <taxon>Criomorphinae</taxon>
        <taxon>Laodelphax</taxon>
    </lineage>
</organism>
<dbReference type="FunCoup" id="A0A482XV67">
    <property type="interactions" value="29"/>
</dbReference>
<protein>
    <recommendedName>
        <fullName evidence="2">Endonuclease/exonuclease/phosphatase domain-containing protein</fullName>
    </recommendedName>
</protein>
<dbReference type="InParanoid" id="A0A482XV67"/>
<feature type="region of interest" description="Disordered" evidence="1">
    <location>
        <begin position="86"/>
        <end position="164"/>
    </location>
</feature>
<name>A0A482XV67_LAOST</name>
<dbReference type="OrthoDB" id="10253982at2759"/>
<accession>A0A482XV67</accession>
<evidence type="ECO:0000256" key="1">
    <source>
        <dbReference type="SAM" id="MobiDB-lite"/>
    </source>
</evidence>
<reference evidence="3 4" key="1">
    <citation type="journal article" date="2017" name="Gigascience">
        <title>Genome sequence of the small brown planthopper, Laodelphax striatellus.</title>
        <authorList>
            <person name="Zhu J."/>
            <person name="Jiang F."/>
            <person name="Wang X."/>
            <person name="Yang P."/>
            <person name="Bao Y."/>
            <person name="Zhao W."/>
            <person name="Wang W."/>
            <person name="Lu H."/>
            <person name="Wang Q."/>
            <person name="Cui N."/>
            <person name="Li J."/>
            <person name="Chen X."/>
            <person name="Luo L."/>
            <person name="Yu J."/>
            <person name="Kang L."/>
            <person name="Cui F."/>
        </authorList>
    </citation>
    <scope>NUCLEOTIDE SEQUENCE [LARGE SCALE GENOMIC DNA]</scope>
    <source>
        <strain evidence="3">Lst14</strain>
    </source>
</reference>
<dbReference type="SUPFAM" id="SSF56219">
    <property type="entry name" value="DNase I-like"/>
    <property type="match status" value="1"/>
</dbReference>
<comment type="caution">
    <text evidence="3">The sequence shown here is derived from an EMBL/GenBank/DDBJ whole genome shotgun (WGS) entry which is preliminary data.</text>
</comment>
<evidence type="ECO:0000313" key="4">
    <source>
        <dbReference type="Proteomes" id="UP000291343"/>
    </source>
</evidence>
<feature type="domain" description="Endonuclease/exonuclease/phosphatase" evidence="2">
    <location>
        <begin position="314"/>
        <end position="642"/>
    </location>
</feature>
<dbReference type="PANTHER" id="PTHR12121:SF34">
    <property type="entry name" value="PROTEIN ANGEL"/>
    <property type="match status" value="1"/>
</dbReference>
<feature type="compositionally biased region" description="Basic residues" evidence="1">
    <location>
        <begin position="141"/>
        <end position="153"/>
    </location>
</feature>
<dbReference type="STRING" id="195883.A0A482XV67"/>
<dbReference type="Pfam" id="PF03372">
    <property type="entry name" value="Exo_endo_phos"/>
    <property type="match status" value="1"/>
</dbReference>
<dbReference type="Gene3D" id="3.60.10.10">
    <property type="entry name" value="Endonuclease/exonuclease/phosphatase"/>
    <property type="match status" value="1"/>
</dbReference>